<dbReference type="InterPro" id="IPR043502">
    <property type="entry name" value="DNA/RNA_pol_sf"/>
</dbReference>
<dbReference type="Pfam" id="PF00078">
    <property type="entry name" value="RVT_1"/>
    <property type="match status" value="1"/>
</dbReference>
<protein>
    <recommendedName>
        <fullName evidence="1">Reverse transcriptase domain-containing protein</fullName>
    </recommendedName>
</protein>
<feature type="domain" description="Reverse transcriptase" evidence="1">
    <location>
        <begin position="1"/>
        <end position="326"/>
    </location>
</feature>
<evidence type="ECO:0000259" key="1">
    <source>
        <dbReference type="PROSITE" id="PS50878"/>
    </source>
</evidence>
<dbReference type="AlphaFoldDB" id="A0AAW1CKT4"/>
<dbReference type="GO" id="GO:0071897">
    <property type="term" value="P:DNA biosynthetic process"/>
    <property type="evidence" value="ECO:0007669"/>
    <property type="project" value="UniProtKB-ARBA"/>
</dbReference>
<sequence>MSHNIINVAHINAQSLVGHFVDFSNYFVSNFFHIIGISESWLKPSVSSGEISLPNYNIFRCDRIRCNGGGVCIYVHNSLIAKIVTSSAISQSNSLLEYLILDINGPKGKLLYCLFYRPPKVAFTSDFSTILYNYCTSYKNVIIAGDLNVDLLSNSSDQQFLTNTIISLNYHLVPYNATHHTAASHTWLDVHIVVRLPDNSQSSFLPISTGVPQGSSLSPLLYSIYVHSLPLTISHCNYHFYADDLLLYHSFSPSELTDSFTIVNKDISNIDSWTKHNNLLLNTMKTKAIIFGTRRYITQLTDLPDLFLNSSPIPFVSSIKYLGVTLDSTLSYSQHIQSISKKSFSTLHQLKRFSNSLDLPTKKLLVTSLILPNFDYCSLVYDTITDELNTKLYRTLNAAIRFIFKLPIDSRITPYYSKLSLLKPSYRRQFLMISFLYHVLRNKSPSYIYHLFQFKSSPYIAIRSNPLDLCLPFHRTVSYQKSFTIKSIKLWNSLPSEIRQSSPTSFKSRLTSFLFNKQSLD</sequence>
<organism evidence="2 3">
    <name type="scientific">Rhynocoris fuscipes</name>
    <dbReference type="NCBI Taxonomy" id="488301"/>
    <lineage>
        <taxon>Eukaryota</taxon>
        <taxon>Metazoa</taxon>
        <taxon>Ecdysozoa</taxon>
        <taxon>Arthropoda</taxon>
        <taxon>Hexapoda</taxon>
        <taxon>Insecta</taxon>
        <taxon>Pterygota</taxon>
        <taxon>Neoptera</taxon>
        <taxon>Paraneoptera</taxon>
        <taxon>Hemiptera</taxon>
        <taxon>Heteroptera</taxon>
        <taxon>Panheteroptera</taxon>
        <taxon>Cimicomorpha</taxon>
        <taxon>Reduviidae</taxon>
        <taxon>Harpactorinae</taxon>
        <taxon>Harpactorini</taxon>
        <taxon>Rhynocoris</taxon>
    </lineage>
</organism>
<name>A0AAW1CKT4_9HEMI</name>
<proteinExistence type="predicted"/>
<evidence type="ECO:0000313" key="3">
    <source>
        <dbReference type="Proteomes" id="UP001461498"/>
    </source>
</evidence>
<dbReference type="InterPro" id="IPR000477">
    <property type="entry name" value="RT_dom"/>
</dbReference>
<dbReference type="Proteomes" id="UP001461498">
    <property type="component" value="Unassembled WGS sequence"/>
</dbReference>
<dbReference type="InterPro" id="IPR036691">
    <property type="entry name" value="Endo/exonu/phosph_ase_sf"/>
</dbReference>
<evidence type="ECO:0000313" key="2">
    <source>
        <dbReference type="EMBL" id="KAK9497403.1"/>
    </source>
</evidence>
<dbReference type="Gene3D" id="3.60.10.10">
    <property type="entry name" value="Endonuclease/exonuclease/phosphatase"/>
    <property type="match status" value="1"/>
</dbReference>
<comment type="caution">
    <text evidence="2">The sequence shown here is derived from an EMBL/GenBank/DDBJ whole genome shotgun (WGS) entry which is preliminary data.</text>
</comment>
<keyword evidence="3" id="KW-1185">Reference proteome</keyword>
<dbReference type="EMBL" id="JAPXFL010000014">
    <property type="protein sequence ID" value="KAK9497403.1"/>
    <property type="molecule type" value="Genomic_DNA"/>
</dbReference>
<dbReference type="SUPFAM" id="SSF56219">
    <property type="entry name" value="DNase I-like"/>
    <property type="match status" value="1"/>
</dbReference>
<dbReference type="PANTHER" id="PTHR33332">
    <property type="entry name" value="REVERSE TRANSCRIPTASE DOMAIN-CONTAINING PROTEIN"/>
    <property type="match status" value="1"/>
</dbReference>
<accession>A0AAW1CKT4</accession>
<dbReference type="SUPFAM" id="SSF56672">
    <property type="entry name" value="DNA/RNA polymerases"/>
    <property type="match status" value="1"/>
</dbReference>
<gene>
    <name evidence="2" type="ORF">O3M35_004115</name>
</gene>
<reference evidence="2 3" key="1">
    <citation type="submission" date="2022-12" db="EMBL/GenBank/DDBJ databases">
        <title>Chromosome-level genome assembly of true bugs.</title>
        <authorList>
            <person name="Ma L."/>
            <person name="Li H."/>
        </authorList>
    </citation>
    <scope>NUCLEOTIDE SEQUENCE [LARGE SCALE GENOMIC DNA]</scope>
    <source>
        <strain evidence="2">Lab_2022b</strain>
    </source>
</reference>
<dbReference type="PROSITE" id="PS50878">
    <property type="entry name" value="RT_POL"/>
    <property type="match status" value="1"/>
</dbReference>